<keyword evidence="2" id="KW-0472">Membrane</keyword>
<name>A0AA39NRY3_ARMTA</name>
<feature type="signal peptide" evidence="3">
    <location>
        <begin position="1"/>
        <end position="23"/>
    </location>
</feature>
<evidence type="ECO:0000256" key="1">
    <source>
        <dbReference type="SAM" id="MobiDB-lite"/>
    </source>
</evidence>
<keyword evidence="2" id="KW-0812">Transmembrane</keyword>
<evidence type="ECO:0000313" key="4">
    <source>
        <dbReference type="EMBL" id="KAK0470408.1"/>
    </source>
</evidence>
<keyword evidence="5" id="KW-1185">Reference proteome</keyword>
<organism evidence="4 5">
    <name type="scientific">Armillaria tabescens</name>
    <name type="common">Ringless honey mushroom</name>
    <name type="synonym">Agaricus tabescens</name>
    <dbReference type="NCBI Taxonomy" id="1929756"/>
    <lineage>
        <taxon>Eukaryota</taxon>
        <taxon>Fungi</taxon>
        <taxon>Dikarya</taxon>
        <taxon>Basidiomycota</taxon>
        <taxon>Agaricomycotina</taxon>
        <taxon>Agaricomycetes</taxon>
        <taxon>Agaricomycetidae</taxon>
        <taxon>Agaricales</taxon>
        <taxon>Marasmiineae</taxon>
        <taxon>Physalacriaceae</taxon>
        <taxon>Desarmillaria</taxon>
    </lineage>
</organism>
<evidence type="ECO:0000256" key="3">
    <source>
        <dbReference type="SAM" id="SignalP"/>
    </source>
</evidence>
<dbReference type="RefSeq" id="XP_060340201.1">
    <property type="nucleotide sequence ID" value="XM_060471023.1"/>
</dbReference>
<dbReference type="EMBL" id="JAUEPS010000001">
    <property type="protein sequence ID" value="KAK0470408.1"/>
    <property type="molecule type" value="Genomic_DNA"/>
</dbReference>
<sequence length="352" mass="38995">MHLFCFCSSLACILLLLERTVQGRLVNATIDDQNPMLLYSPEDGWRNSNVPCPSCTARPDPSMAINGSWHDSTFDQNAKNSPNKVRNVSTIFNGTAIHVTCILAKTTTSPFGNSDMSFYIDDILVGQFKKTAPGESGFEYNVTVYSNSSIPSGQHKFTIQNGHVGGIKSLLLLDALVYSYDDGQSDSDDVVATKDMTTTYIGTTIGCAIAGVITGILGTIAFLLYRRRRRSRQLNEHINIEGRINRGLRTPISTISPFRTTQSFSDYHHPPPTTASVSSFTAASNPSLRNADKRAIPDTHRRVRCENTTPRDYRNAEEGLPSVDEEASDIWSCRGTRAEDPEETIHHERIKR</sequence>
<gene>
    <name evidence="4" type="ORF">EV420DRAFT_1500511</name>
</gene>
<dbReference type="GeneID" id="85354571"/>
<protein>
    <submittedName>
        <fullName evidence="4">Uncharacterized protein</fullName>
    </submittedName>
</protein>
<feature type="chain" id="PRO_5041250946" evidence="3">
    <location>
        <begin position="24"/>
        <end position="352"/>
    </location>
</feature>
<comment type="caution">
    <text evidence="4">The sequence shown here is derived from an EMBL/GenBank/DDBJ whole genome shotgun (WGS) entry which is preliminary data.</text>
</comment>
<feature type="region of interest" description="Disordered" evidence="1">
    <location>
        <begin position="333"/>
        <end position="352"/>
    </location>
</feature>
<keyword evidence="3" id="KW-0732">Signal</keyword>
<accession>A0AA39NRY3</accession>
<proteinExistence type="predicted"/>
<feature type="transmembrane region" description="Helical" evidence="2">
    <location>
        <begin position="200"/>
        <end position="225"/>
    </location>
</feature>
<feature type="compositionally biased region" description="Basic and acidic residues" evidence="1">
    <location>
        <begin position="336"/>
        <end position="352"/>
    </location>
</feature>
<evidence type="ECO:0000256" key="2">
    <source>
        <dbReference type="SAM" id="Phobius"/>
    </source>
</evidence>
<keyword evidence="2" id="KW-1133">Transmembrane helix</keyword>
<reference evidence="4" key="1">
    <citation type="submission" date="2023-06" db="EMBL/GenBank/DDBJ databases">
        <authorList>
            <consortium name="Lawrence Berkeley National Laboratory"/>
            <person name="Ahrendt S."/>
            <person name="Sahu N."/>
            <person name="Indic B."/>
            <person name="Wong-Bajracharya J."/>
            <person name="Merenyi Z."/>
            <person name="Ke H.-M."/>
            <person name="Monk M."/>
            <person name="Kocsube S."/>
            <person name="Drula E."/>
            <person name="Lipzen A."/>
            <person name="Balint B."/>
            <person name="Henrissat B."/>
            <person name="Andreopoulos B."/>
            <person name="Martin F.M."/>
            <person name="Harder C.B."/>
            <person name="Rigling D."/>
            <person name="Ford K.L."/>
            <person name="Foster G.D."/>
            <person name="Pangilinan J."/>
            <person name="Papanicolaou A."/>
            <person name="Barry K."/>
            <person name="LaButti K."/>
            <person name="Viragh M."/>
            <person name="Koriabine M."/>
            <person name="Yan M."/>
            <person name="Riley R."/>
            <person name="Champramary S."/>
            <person name="Plett K.L."/>
            <person name="Tsai I.J."/>
            <person name="Slot J."/>
            <person name="Sipos G."/>
            <person name="Plett J."/>
            <person name="Nagy L.G."/>
            <person name="Grigoriev I.V."/>
        </authorList>
    </citation>
    <scope>NUCLEOTIDE SEQUENCE</scope>
    <source>
        <strain evidence="4">CCBAS 213</strain>
    </source>
</reference>
<evidence type="ECO:0000313" key="5">
    <source>
        <dbReference type="Proteomes" id="UP001175211"/>
    </source>
</evidence>
<dbReference type="Proteomes" id="UP001175211">
    <property type="component" value="Unassembled WGS sequence"/>
</dbReference>
<dbReference type="AlphaFoldDB" id="A0AA39NRY3"/>